<organism evidence="2 3">
    <name type="scientific">Paracoccus aestuarii</name>
    <dbReference type="NCBI Taxonomy" id="453842"/>
    <lineage>
        <taxon>Bacteria</taxon>
        <taxon>Pseudomonadati</taxon>
        <taxon>Pseudomonadota</taxon>
        <taxon>Alphaproteobacteria</taxon>
        <taxon>Rhodobacterales</taxon>
        <taxon>Paracoccaceae</taxon>
        <taxon>Paracoccus</taxon>
    </lineage>
</organism>
<name>A0A419A2R6_9RHOB</name>
<proteinExistence type="predicted"/>
<evidence type="ECO:0000256" key="1">
    <source>
        <dbReference type="SAM" id="SignalP"/>
    </source>
</evidence>
<dbReference type="Proteomes" id="UP000285530">
    <property type="component" value="Unassembled WGS sequence"/>
</dbReference>
<reference evidence="2 3" key="1">
    <citation type="submission" date="2018-09" db="EMBL/GenBank/DDBJ databases">
        <title>Paracoccus onubensis nov. sp. a moderate halophilic bacterium isolated from Gruta de las Maravillas (Aracena, Spain).</title>
        <authorList>
            <person name="Jurado V."/>
            <person name="Gutierrez-Patricio S."/>
            <person name="Gonzalez-Pimentel J.L."/>
            <person name="Laiz L."/>
            <person name="Saiz-Jimenez C."/>
        </authorList>
    </citation>
    <scope>NUCLEOTIDE SEQUENCE [LARGE SCALE GENOMIC DNA]</scope>
    <source>
        <strain evidence="2 3">DSM 19484</strain>
    </source>
</reference>
<dbReference type="AlphaFoldDB" id="A0A419A2R6"/>
<accession>A0A419A2R6</accession>
<dbReference type="EMBL" id="QZEV01000002">
    <property type="protein sequence ID" value="RJL07378.1"/>
    <property type="molecule type" value="Genomic_DNA"/>
</dbReference>
<sequence>MKSLCAHSLWRSLLAAVLVAMLALLPTHQGHASAAHSDHFAVQSSQNPSDAQRADCCIDAEDADHALKAACASCVLPCMSALHALIPSPLVTSFSGDLSYLLPDGQVVGGLAAAPDPRPPKTHS</sequence>
<comment type="caution">
    <text evidence="2">The sequence shown here is derived from an EMBL/GenBank/DDBJ whole genome shotgun (WGS) entry which is preliminary data.</text>
</comment>
<protein>
    <submittedName>
        <fullName evidence="2">Uncharacterized protein</fullName>
    </submittedName>
</protein>
<feature type="chain" id="PRO_5019464313" evidence="1">
    <location>
        <begin position="33"/>
        <end position="124"/>
    </location>
</feature>
<feature type="signal peptide" evidence="1">
    <location>
        <begin position="1"/>
        <end position="32"/>
    </location>
</feature>
<evidence type="ECO:0000313" key="2">
    <source>
        <dbReference type="EMBL" id="RJL07378.1"/>
    </source>
</evidence>
<gene>
    <name evidence="2" type="ORF">D3P06_01175</name>
</gene>
<evidence type="ECO:0000313" key="3">
    <source>
        <dbReference type="Proteomes" id="UP000285530"/>
    </source>
</evidence>
<keyword evidence="1" id="KW-0732">Signal</keyword>
<keyword evidence="3" id="KW-1185">Reference proteome</keyword>